<dbReference type="RefSeq" id="WP_252588278.1">
    <property type="nucleotide sequence ID" value="NZ_JAMWYS010000036.1"/>
</dbReference>
<name>A0A9X2F2R0_9SPHI</name>
<proteinExistence type="predicted"/>
<keyword evidence="3" id="KW-1185">Reference proteome</keyword>
<sequence>MKKILLFIGAALMAHGTAMAQFSNQIQHFNPYDQRGINKYESGKNDTIPFEGLKLRLGAAFTQQFQSLDHKSTALNNQKSNKLYPLSPGFMQAQANLFIDAQLADGIRLNVSSYMSARHHNEFWVKGGYLQIDKLPFNISFLNEVMKYTTIKAGQYEVNYGDMHFRRSDGGHTLQNPFMEGLIMDAFATEIGGDIFVQKDGYFGMVGITGGMLRGNVDSVKTTIANPKAQKQPSIILKGGVDKQLTTDLRARFSGSYYHNGNTGNGLNTLYWGDRTGSNYQNVMEKWGTYSEVNGVGSTTPNASTAIAWSGRFNPGFSQQVDALMLNAFVKYKGFELYGTYEKAKGRAATEAVKRSIDQYAADIVYRFGRTENLFVGARYNAVDGQLAFGAVNQDIKVNRTAASAGWFITKNILLKGEYVKQQYKDFPTADYRSGGQFNGFVMEAAISF</sequence>
<accession>A0A9X2F2R0</accession>
<comment type="caution">
    <text evidence="2">The sequence shown here is derived from an EMBL/GenBank/DDBJ whole genome shotgun (WGS) entry which is preliminary data.</text>
</comment>
<reference evidence="2" key="1">
    <citation type="submission" date="2022-06" db="EMBL/GenBank/DDBJ databases">
        <title>Solitalea sp. MAHUQ-68 isolated from rhizospheric soil.</title>
        <authorList>
            <person name="Huq M.A."/>
        </authorList>
    </citation>
    <scope>NUCLEOTIDE SEQUENCE</scope>
    <source>
        <strain evidence="2">MAHUQ-68</strain>
    </source>
</reference>
<evidence type="ECO:0000313" key="2">
    <source>
        <dbReference type="EMBL" id="MCO4293624.1"/>
    </source>
</evidence>
<keyword evidence="1" id="KW-0732">Signal</keyword>
<organism evidence="2 3">
    <name type="scientific">Solitalea agri</name>
    <dbReference type="NCBI Taxonomy" id="2953739"/>
    <lineage>
        <taxon>Bacteria</taxon>
        <taxon>Pseudomonadati</taxon>
        <taxon>Bacteroidota</taxon>
        <taxon>Sphingobacteriia</taxon>
        <taxon>Sphingobacteriales</taxon>
        <taxon>Sphingobacteriaceae</taxon>
        <taxon>Solitalea</taxon>
    </lineage>
</organism>
<protein>
    <recommendedName>
        <fullName evidence="4">Porin</fullName>
    </recommendedName>
</protein>
<dbReference type="SUPFAM" id="SSF56935">
    <property type="entry name" value="Porins"/>
    <property type="match status" value="1"/>
</dbReference>
<feature type="chain" id="PRO_5040816907" description="Porin" evidence="1">
    <location>
        <begin position="21"/>
        <end position="449"/>
    </location>
</feature>
<dbReference type="EMBL" id="JAMWYS010000036">
    <property type="protein sequence ID" value="MCO4293624.1"/>
    <property type="molecule type" value="Genomic_DNA"/>
</dbReference>
<gene>
    <name evidence="2" type="ORF">NF867_12180</name>
</gene>
<evidence type="ECO:0008006" key="4">
    <source>
        <dbReference type="Google" id="ProtNLM"/>
    </source>
</evidence>
<feature type="signal peptide" evidence="1">
    <location>
        <begin position="1"/>
        <end position="20"/>
    </location>
</feature>
<evidence type="ECO:0000313" key="3">
    <source>
        <dbReference type="Proteomes" id="UP001155182"/>
    </source>
</evidence>
<dbReference type="AlphaFoldDB" id="A0A9X2F2R0"/>
<dbReference type="Proteomes" id="UP001155182">
    <property type="component" value="Unassembled WGS sequence"/>
</dbReference>
<evidence type="ECO:0000256" key="1">
    <source>
        <dbReference type="SAM" id="SignalP"/>
    </source>
</evidence>